<dbReference type="InterPro" id="IPR007860">
    <property type="entry name" value="DNA_mmatch_repair_MutS_con_dom"/>
</dbReference>
<dbReference type="OrthoDB" id="9802448at2"/>
<keyword evidence="6 8" id="KW-0238">DNA-binding</keyword>
<dbReference type="EMBL" id="JQAT01000008">
    <property type="protein sequence ID" value="KRN27439.1"/>
    <property type="molecule type" value="Genomic_DNA"/>
</dbReference>
<dbReference type="FunFam" id="1.10.1420.10:FF:000007">
    <property type="entry name" value="DNA mismatch repair protein MutS"/>
    <property type="match status" value="1"/>
</dbReference>
<feature type="domain" description="DNA mismatch repair proteins mutS family" evidence="10">
    <location>
        <begin position="683"/>
        <end position="699"/>
    </location>
</feature>
<keyword evidence="5 8" id="KW-0067">ATP-binding</keyword>
<evidence type="ECO:0000256" key="4">
    <source>
        <dbReference type="ARBA" id="ARBA00022763"/>
    </source>
</evidence>
<keyword evidence="13" id="KW-1185">Reference proteome</keyword>
<evidence type="ECO:0000256" key="1">
    <source>
        <dbReference type="ARBA" id="ARBA00006271"/>
    </source>
</evidence>
<comment type="similarity">
    <text evidence="1 8 9">Belongs to the DNA mismatch repair MutS family.</text>
</comment>
<dbReference type="PROSITE" id="PS00486">
    <property type="entry name" value="DNA_MISMATCH_REPAIR_2"/>
    <property type="match status" value="1"/>
</dbReference>
<dbReference type="Pfam" id="PF05190">
    <property type="entry name" value="MutS_IV"/>
    <property type="match status" value="1"/>
</dbReference>
<dbReference type="NCBIfam" id="NF003810">
    <property type="entry name" value="PRK05399.1"/>
    <property type="match status" value="1"/>
</dbReference>
<name>A0A0R2FFR5_9LACO</name>
<dbReference type="SUPFAM" id="SSF55271">
    <property type="entry name" value="DNA repair protein MutS, domain I"/>
    <property type="match status" value="1"/>
</dbReference>
<evidence type="ECO:0000313" key="12">
    <source>
        <dbReference type="EMBL" id="KRN31364.1"/>
    </source>
</evidence>
<dbReference type="EMBL" id="JQAZ01000004">
    <property type="protein sequence ID" value="KRN31364.1"/>
    <property type="molecule type" value="Genomic_DNA"/>
</dbReference>
<dbReference type="Gene3D" id="3.30.420.110">
    <property type="entry name" value="MutS, connector domain"/>
    <property type="match status" value="1"/>
</dbReference>
<dbReference type="Proteomes" id="UP000051645">
    <property type="component" value="Unassembled WGS sequence"/>
</dbReference>
<dbReference type="InterPro" id="IPR007696">
    <property type="entry name" value="DNA_mismatch_repair_MutS_core"/>
</dbReference>
<evidence type="ECO:0000256" key="2">
    <source>
        <dbReference type="ARBA" id="ARBA00021982"/>
    </source>
</evidence>
<comment type="caution">
    <text evidence="11">The sequence shown here is derived from an EMBL/GenBank/DDBJ whole genome shotgun (WGS) entry which is preliminary data.</text>
</comment>
<dbReference type="Pfam" id="PF05192">
    <property type="entry name" value="MutS_III"/>
    <property type="match status" value="1"/>
</dbReference>
<proteinExistence type="inferred from homology"/>
<dbReference type="Pfam" id="PF05188">
    <property type="entry name" value="MutS_II"/>
    <property type="match status" value="1"/>
</dbReference>
<dbReference type="SMART" id="SM00533">
    <property type="entry name" value="MUTSd"/>
    <property type="match status" value="1"/>
</dbReference>
<dbReference type="GO" id="GO:0006298">
    <property type="term" value="P:mismatch repair"/>
    <property type="evidence" value="ECO:0007669"/>
    <property type="project" value="UniProtKB-UniRule"/>
</dbReference>
<dbReference type="InterPro" id="IPR027417">
    <property type="entry name" value="P-loop_NTPase"/>
</dbReference>
<dbReference type="Gene3D" id="1.10.1420.10">
    <property type="match status" value="2"/>
</dbReference>
<evidence type="ECO:0000313" key="14">
    <source>
        <dbReference type="Proteomes" id="UP000051751"/>
    </source>
</evidence>
<dbReference type="PIRSF" id="PIRSF037677">
    <property type="entry name" value="DNA_mis_repair_Msh6"/>
    <property type="match status" value="1"/>
</dbReference>
<evidence type="ECO:0000313" key="13">
    <source>
        <dbReference type="Proteomes" id="UP000051645"/>
    </source>
</evidence>
<organism evidence="11 14">
    <name type="scientific">Lactobacillus selangorensis</name>
    <dbReference type="NCBI Taxonomy" id="81857"/>
    <lineage>
        <taxon>Bacteria</taxon>
        <taxon>Bacillati</taxon>
        <taxon>Bacillota</taxon>
        <taxon>Bacilli</taxon>
        <taxon>Lactobacillales</taxon>
        <taxon>Lactobacillaceae</taxon>
        <taxon>Lactobacillus</taxon>
    </lineage>
</organism>
<dbReference type="STRING" id="81857.IV38_GL002091"/>
<dbReference type="Proteomes" id="UP000051751">
    <property type="component" value="Unassembled WGS sequence"/>
</dbReference>
<evidence type="ECO:0000256" key="7">
    <source>
        <dbReference type="ARBA" id="ARBA00023204"/>
    </source>
</evidence>
<accession>A0A0R2FFR5</accession>
<dbReference type="InterPro" id="IPR007861">
    <property type="entry name" value="DNA_mismatch_repair_MutS_clamp"/>
</dbReference>
<evidence type="ECO:0000259" key="10">
    <source>
        <dbReference type="PROSITE" id="PS00486"/>
    </source>
</evidence>
<dbReference type="RefSeq" id="WP_057769591.1">
    <property type="nucleotide sequence ID" value="NZ_JQAT01000008.1"/>
</dbReference>
<dbReference type="GO" id="GO:0003684">
    <property type="term" value="F:damaged DNA binding"/>
    <property type="evidence" value="ECO:0007669"/>
    <property type="project" value="UniProtKB-UniRule"/>
</dbReference>
<dbReference type="GO" id="GO:0005524">
    <property type="term" value="F:ATP binding"/>
    <property type="evidence" value="ECO:0007669"/>
    <property type="project" value="UniProtKB-UniRule"/>
</dbReference>
<dbReference type="Gene3D" id="3.40.1170.10">
    <property type="entry name" value="DNA repair protein MutS, domain I"/>
    <property type="match status" value="1"/>
</dbReference>
<dbReference type="AlphaFoldDB" id="A0A0R2FFR5"/>
<dbReference type="FunFam" id="3.40.50.300:FF:000896">
    <property type="entry name" value="DNA mismatch repair protein MutS"/>
    <property type="match status" value="1"/>
</dbReference>
<dbReference type="GO" id="GO:0005829">
    <property type="term" value="C:cytosol"/>
    <property type="evidence" value="ECO:0007669"/>
    <property type="project" value="TreeGrafter"/>
</dbReference>
<dbReference type="PANTHER" id="PTHR11361">
    <property type="entry name" value="DNA MISMATCH REPAIR PROTEIN MUTS FAMILY MEMBER"/>
    <property type="match status" value="1"/>
</dbReference>
<dbReference type="CDD" id="cd03284">
    <property type="entry name" value="ABC_MutS1"/>
    <property type="match status" value="1"/>
</dbReference>
<evidence type="ECO:0000256" key="8">
    <source>
        <dbReference type="HAMAP-Rule" id="MF_00096"/>
    </source>
</evidence>
<dbReference type="GO" id="GO:0030983">
    <property type="term" value="F:mismatched DNA binding"/>
    <property type="evidence" value="ECO:0007669"/>
    <property type="project" value="InterPro"/>
</dbReference>
<keyword evidence="3 8" id="KW-0547">Nucleotide-binding</keyword>
<dbReference type="NCBIfam" id="TIGR01070">
    <property type="entry name" value="mutS1"/>
    <property type="match status" value="1"/>
</dbReference>
<dbReference type="SUPFAM" id="SSF52540">
    <property type="entry name" value="P-loop containing nucleoside triphosphate hydrolases"/>
    <property type="match status" value="1"/>
</dbReference>
<dbReference type="HAMAP" id="MF_00096">
    <property type="entry name" value="MutS"/>
    <property type="match status" value="1"/>
</dbReference>
<evidence type="ECO:0000256" key="5">
    <source>
        <dbReference type="ARBA" id="ARBA00022840"/>
    </source>
</evidence>
<protein>
    <recommendedName>
        <fullName evidence="2 8">DNA mismatch repair protein MutS</fullName>
    </recommendedName>
</protein>
<dbReference type="InterPro" id="IPR016151">
    <property type="entry name" value="DNA_mismatch_repair_MutS_N"/>
</dbReference>
<dbReference type="InterPro" id="IPR045076">
    <property type="entry name" value="MutS"/>
</dbReference>
<dbReference type="InterPro" id="IPR007695">
    <property type="entry name" value="DNA_mismatch_repair_MutS-lik_N"/>
</dbReference>
<dbReference type="SUPFAM" id="SSF48334">
    <property type="entry name" value="DNA repair protein MutS, domain III"/>
    <property type="match status" value="1"/>
</dbReference>
<dbReference type="PANTHER" id="PTHR11361:SF34">
    <property type="entry name" value="DNA MISMATCH REPAIR PROTEIN MSH1, MITOCHONDRIAL"/>
    <property type="match status" value="1"/>
</dbReference>
<dbReference type="Pfam" id="PF00488">
    <property type="entry name" value="MutS_V"/>
    <property type="match status" value="1"/>
</dbReference>
<dbReference type="Gene3D" id="3.40.50.300">
    <property type="entry name" value="P-loop containing nucleotide triphosphate hydrolases"/>
    <property type="match status" value="1"/>
</dbReference>
<feature type="binding site" evidence="8">
    <location>
        <begin position="609"/>
        <end position="616"/>
    </location>
    <ligand>
        <name>ATP</name>
        <dbReference type="ChEBI" id="CHEBI:30616"/>
    </ligand>
</feature>
<comment type="function">
    <text evidence="8">This protein is involved in the repair of mismatches in DNA. It is possible that it carries out the mismatch recognition step. This protein has a weak ATPase activity.</text>
</comment>
<dbReference type="SMART" id="SM00534">
    <property type="entry name" value="MUTSac"/>
    <property type="match status" value="1"/>
</dbReference>
<sequence>MAAKKKQTPMMVQYQQIKDQYPDAFLFYRIGDFYELFNDDAIKGSQLLELTLTARNKSVDNPIPMCGVPHHAVQNYIDILIDKGYKVAICEQLEDPRKATGMVKRDVIQLITPGTIIDEKAGSAKENNYLTAVVKDGDDYGFAYTDLSTGEMKVSRLDRLDAVINEMMSLQTKEVVVSHEFPAATVKRFAEMNILVSYEDEVTVQSEVSFVTQHIADALEKRVLEQLLTYLIATQKRSLAHLQPAVEYEPSQFLKLDHSAQRNLELTQSLSTGHKSGTLLWLLDETKTAMGGRLLKQWLERPLLNIRQIERRQDKVAALLKHYFERSELQTNLTKVYDLERLAGRVAFGSVNGRDLIQLKTSLEQIPKIKDTLLKINETKAFDDVLDHLDPVDDIRDLIARAIVDEPPLSVKEGGVIRDGYNEQLDQYRDAMQNGKQWIAALETSEREKTGIHNLKIGYNHVFGYYIEVTKSNLAQVPEARYTRKQTLTNAERFSTPELKEKEQLILEAQDKSTALEYDLFAEIREQVKQQIQRLQKLAQGVAALDVLQSFSVVSENDHYVRPKLVAHKHDIEIVNGRHPVVERVLGQQKYIPNSVTMPKDTNILLITGPNMSGKSTYMRQLALTVIMAQMGCFVPADQATMPVFDQIFTRIGAADDLISGESTFMVEMMEANAALSHATANSLILFDEIGRGTATYDGMALAQAIIEFIHDHVHAKTLFSTHYHELTALEDHLPELKNVHVGAIEKNGELIFLHKMMPGPADKSYGIHVAKLAGLPDSLLKRADQVLQKLEKQGAELEQQQETAPASASPQPAVIAESNAGDEQQLSLFGEPEQPVKSLDKASQTVLKQIKQVNLMNETPMDAMNLLNELQQQLMK</sequence>
<evidence type="ECO:0000256" key="6">
    <source>
        <dbReference type="ARBA" id="ARBA00023125"/>
    </source>
</evidence>
<keyword evidence="7 8" id="KW-0234">DNA repair</keyword>
<dbReference type="InterPro" id="IPR036678">
    <property type="entry name" value="MutS_con_dom_sf"/>
</dbReference>
<dbReference type="InterPro" id="IPR036187">
    <property type="entry name" value="DNA_mismatch_repair_MutS_sf"/>
</dbReference>
<dbReference type="InterPro" id="IPR000432">
    <property type="entry name" value="DNA_mismatch_repair_MutS_C"/>
</dbReference>
<dbReference type="FunFam" id="3.40.1170.10:FF:000001">
    <property type="entry name" value="DNA mismatch repair protein MutS"/>
    <property type="match status" value="1"/>
</dbReference>
<dbReference type="Pfam" id="PF01624">
    <property type="entry name" value="MutS_I"/>
    <property type="match status" value="1"/>
</dbReference>
<dbReference type="InterPro" id="IPR017261">
    <property type="entry name" value="DNA_mismatch_repair_MutS/MSH"/>
</dbReference>
<dbReference type="PATRIC" id="fig|81857.3.peg.2141"/>
<keyword evidence="4 8" id="KW-0227">DNA damage</keyword>
<evidence type="ECO:0000256" key="3">
    <source>
        <dbReference type="ARBA" id="ARBA00022741"/>
    </source>
</evidence>
<dbReference type="GO" id="GO:0140664">
    <property type="term" value="F:ATP-dependent DNA damage sensor activity"/>
    <property type="evidence" value="ECO:0007669"/>
    <property type="project" value="InterPro"/>
</dbReference>
<gene>
    <name evidence="8" type="primary">mutS</name>
    <name evidence="11" type="ORF">IV38_GL002091</name>
    <name evidence="12" type="ORF">IV40_GL001359</name>
</gene>
<dbReference type="InterPro" id="IPR005748">
    <property type="entry name" value="DNA_mismatch_repair_MutS"/>
</dbReference>
<evidence type="ECO:0000313" key="11">
    <source>
        <dbReference type="EMBL" id="KRN27439.1"/>
    </source>
</evidence>
<dbReference type="SUPFAM" id="SSF53150">
    <property type="entry name" value="DNA repair protein MutS, domain II"/>
    <property type="match status" value="1"/>
</dbReference>
<reference evidence="13 14" key="1">
    <citation type="journal article" date="2015" name="Genome Announc.">
        <title>Expanding the biotechnology potential of lactobacilli through comparative genomics of 213 strains and associated genera.</title>
        <authorList>
            <person name="Sun Z."/>
            <person name="Harris H.M."/>
            <person name="McCann A."/>
            <person name="Guo C."/>
            <person name="Argimon S."/>
            <person name="Zhang W."/>
            <person name="Yang X."/>
            <person name="Jeffery I.B."/>
            <person name="Cooney J.C."/>
            <person name="Kagawa T.F."/>
            <person name="Liu W."/>
            <person name="Song Y."/>
            <person name="Salvetti E."/>
            <person name="Wrobel A."/>
            <person name="Rasinkangas P."/>
            <person name="Parkhill J."/>
            <person name="Rea M.C."/>
            <person name="O'Sullivan O."/>
            <person name="Ritari J."/>
            <person name="Douillard F.P."/>
            <person name="Paul Ross R."/>
            <person name="Yang R."/>
            <person name="Briner A.E."/>
            <person name="Felis G.E."/>
            <person name="de Vos W.M."/>
            <person name="Barrangou R."/>
            <person name="Klaenhammer T.R."/>
            <person name="Caufield P.W."/>
            <person name="Cui Y."/>
            <person name="Zhang H."/>
            <person name="O'Toole P.W."/>
        </authorList>
    </citation>
    <scope>NUCLEOTIDE SEQUENCE [LARGE SCALE GENOMIC DNA]</scope>
    <source>
        <strain evidence="11 14">ATCC BAA-66</strain>
        <strain evidence="12 13">DSM 13344</strain>
    </source>
</reference>
<evidence type="ECO:0000256" key="9">
    <source>
        <dbReference type="RuleBase" id="RU003756"/>
    </source>
</evidence>